<dbReference type="CDD" id="cd07344">
    <property type="entry name" value="M48_yhfN_like"/>
    <property type="match status" value="1"/>
</dbReference>
<name>A0A7U8C1I4_NEPCE</name>
<dbReference type="Proteomes" id="UP000002171">
    <property type="component" value="Unassembled WGS sequence"/>
</dbReference>
<comment type="caution">
    <text evidence="2">The sequence shown here is derived from an EMBL/GenBank/DDBJ whole genome shotgun (WGS) entry which is preliminary data.</text>
</comment>
<dbReference type="Pfam" id="PF01863">
    <property type="entry name" value="YgjP-like"/>
    <property type="match status" value="1"/>
</dbReference>
<dbReference type="PANTHER" id="PTHR30399">
    <property type="entry name" value="UNCHARACTERIZED PROTEIN YGJP"/>
    <property type="match status" value="1"/>
</dbReference>
<dbReference type="PANTHER" id="PTHR30399:SF1">
    <property type="entry name" value="UTP PYROPHOSPHATASE"/>
    <property type="match status" value="1"/>
</dbReference>
<sequence length="166" mass="19634">MPKFKYLSHYPESLLLQVKELLESGKLAGLLQKKYSVGHQIQSNKALYAYTMEIKQRYLRKSDPLSKIEYSDKVSALNALGTHSRVSRVQGAKLKAKKEIRIDSRFRNLPEPFLRMLVVHELAHLKEMDHNKAFYKLCEYMEPDYHQLELDLRIYLTWLEHEKKTP</sequence>
<dbReference type="EMBL" id="AAOW01000032">
    <property type="protein sequence ID" value="EAR59807.1"/>
    <property type="molecule type" value="Genomic_DNA"/>
</dbReference>
<evidence type="ECO:0000313" key="2">
    <source>
        <dbReference type="EMBL" id="EAR59807.1"/>
    </source>
</evidence>
<dbReference type="InterPro" id="IPR053136">
    <property type="entry name" value="UTP_pyrophosphatase-like"/>
</dbReference>
<accession>A0A7U8C1I4</accession>
<evidence type="ECO:0000259" key="1">
    <source>
        <dbReference type="Pfam" id="PF01863"/>
    </source>
</evidence>
<reference evidence="2 3" key="1">
    <citation type="submission" date="2006-02" db="EMBL/GenBank/DDBJ databases">
        <authorList>
            <person name="Pinhassi J."/>
            <person name="Pedros-Alio C."/>
            <person name="Ferriera S."/>
            <person name="Johnson J."/>
            <person name="Kravitz S."/>
            <person name="Halpern A."/>
            <person name="Remington K."/>
            <person name="Beeson K."/>
            <person name="Tran B."/>
            <person name="Rogers Y.-H."/>
            <person name="Friedman R."/>
            <person name="Venter J.C."/>
        </authorList>
    </citation>
    <scope>NUCLEOTIDE SEQUENCE [LARGE SCALE GENOMIC DNA]</scope>
    <source>
        <strain evidence="2 3">MED92</strain>
    </source>
</reference>
<dbReference type="OrthoDB" id="9000630at2"/>
<organism evidence="2 3">
    <name type="scientific">Neptuniibacter caesariensis</name>
    <dbReference type="NCBI Taxonomy" id="207954"/>
    <lineage>
        <taxon>Bacteria</taxon>
        <taxon>Pseudomonadati</taxon>
        <taxon>Pseudomonadota</taxon>
        <taxon>Gammaproteobacteria</taxon>
        <taxon>Oceanospirillales</taxon>
        <taxon>Oceanospirillaceae</taxon>
        <taxon>Neptuniibacter</taxon>
    </lineage>
</organism>
<keyword evidence="3" id="KW-1185">Reference proteome</keyword>
<gene>
    <name evidence="2" type="ORF">MED92_08595</name>
</gene>
<evidence type="ECO:0000313" key="3">
    <source>
        <dbReference type="Proteomes" id="UP000002171"/>
    </source>
</evidence>
<proteinExistence type="predicted"/>
<feature type="domain" description="YgjP-like metallopeptidase" evidence="1">
    <location>
        <begin position="95"/>
        <end position="153"/>
    </location>
</feature>
<dbReference type="RefSeq" id="WP_007022180.1">
    <property type="nucleotide sequence ID" value="NZ_CH724126.1"/>
</dbReference>
<dbReference type="InterPro" id="IPR002725">
    <property type="entry name" value="YgjP-like_metallopeptidase"/>
</dbReference>
<dbReference type="Gene3D" id="3.30.2010.10">
    <property type="entry name" value="Metalloproteases ('zincins'), catalytic domain"/>
    <property type="match status" value="1"/>
</dbReference>
<dbReference type="AlphaFoldDB" id="A0A7U8C1I4"/>
<protein>
    <recommendedName>
        <fullName evidence="1">YgjP-like metallopeptidase domain-containing protein</fullName>
    </recommendedName>
</protein>